<comment type="similarity">
    <text evidence="2">Belongs to the NAD(P)-dependent epimerase/dehydratase family.</text>
</comment>
<evidence type="ECO:0000259" key="3">
    <source>
        <dbReference type="Pfam" id="PF01370"/>
    </source>
</evidence>
<dbReference type="EMBL" id="JACTUZ010000035">
    <property type="protein sequence ID" value="MBC9177354.1"/>
    <property type="molecule type" value="Genomic_DNA"/>
</dbReference>
<evidence type="ECO:0000256" key="2">
    <source>
        <dbReference type="ARBA" id="ARBA00007637"/>
    </source>
</evidence>
<name>A0ABR7R6E0_9PROT</name>
<protein>
    <submittedName>
        <fullName evidence="4">SDR family NAD(P)-dependent oxidoreductase</fullName>
    </submittedName>
</protein>
<organism evidence="4 5">
    <name type="scientific">Pseudoroseomonas ludipueritiae</name>
    <dbReference type="NCBI Taxonomy" id="198093"/>
    <lineage>
        <taxon>Bacteria</taxon>
        <taxon>Pseudomonadati</taxon>
        <taxon>Pseudomonadota</taxon>
        <taxon>Alphaproteobacteria</taxon>
        <taxon>Acetobacterales</taxon>
        <taxon>Acetobacteraceae</taxon>
        <taxon>Pseudoroseomonas</taxon>
    </lineage>
</organism>
<reference evidence="4 5" key="1">
    <citation type="journal article" date="2009" name="Int. J. Syst. Evol. Microbiol.">
        <title>Transfer of Teichococcus ludipueritiae and Muricoccus roseus to the genus Roseomonas, as Roseomonas ludipueritiae comb. nov. and Roseomonas rosea comb. nov., respectively, and emended description of the genus Roseomonas.</title>
        <authorList>
            <person name="Sanchez-Porro C."/>
            <person name="Gallego V."/>
            <person name="Busse H.J."/>
            <person name="Kampfer P."/>
            <person name="Ventosa A."/>
        </authorList>
    </citation>
    <scope>NUCLEOTIDE SEQUENCE [LARGE SCALE GENOMIC DNA]</scope>
    <source>
        <strain evidence="4 5">DSM 14915</strain>
    </source>
</reference>
<comment type="pathway">
    <text evidence="1">Bacterial outer membrane biogenesis; LPS O-antigen biosynthesis.</text>
</comment>
<evidence type="ECO:0000256" key="1">
    <source>
        <dbReference type="ARBA" id="ARBA00005125"/>
    </source>
</evidence>
<dbReference type="InterPro" id="IPR001509">
    <property type="entry name" value="Epimerase_deHydtase"/>
</dbReference>
<gene>
    <name evidence="4" type="ORF">IBL25_10425</name>
</gene>
<evidence type="ECO:0000313" key="4">
    <source>
        <dbReference type="EMBL" id="MBC9177354.1"/>
    </source>
</evidence>
<sequence>MSGTEIANPALGGRKPVLVTGGAGFIGCNLADRLAQQGHDVIVFDALARPGVERNLAWLQARHPARITTMVADVRDASAVDTALRDAQAVFHLAGQVAVTTSLVSPQEDFDINLRGTFLILEGLRQRGGGKVPLVFASTNKVYGDLGDVALEQVQDCYLPVDPGLRASGIGEGRPLDFHTPYGCSKGAADQYVLDYDRSFGVPTTVLRMSCIYGQRQMGTEDQGWVAHFLIRALRGEPISIFGDGRQVRDVLQVDNAVEAYLNAWSRMGTAHGRAFNLGGGPGNAISLRQLVAAIEEMLGRRVDLQFADWRAGDQRYYVSDTRAVRRELGLNEPRPWREGIAALARWLEQESGLQAADSSLETLT</sequence>
<accession>A0ABR7R6E0</accession>
<dbReference type="PANTHER" id="PTHR43000">
    <property type="entry name" value="DTDP-D-GLUCOSE 4,6-DEHYDRATASE-RELATED"/>
    <property type="match status" value="1"/>
</dbReference>
<feature type="domain" description="NAD-dependent epimerase/dehydratase" evidence="3">
    <location>
        <begin position="17"/>
        <end position="279"/>
    </location>
</feature>
<dbReference type="SUPFAM" id="SSF51735">
    <property type="entry name" value="NAD(P)-binding Rossmann-fold domains"/>
    <property type="match status" value="1"/>
</dbReference>
<dbReference type="Gene3D" id="3.40.50.720">
    <property type="entry name" value="NAD(P)-binding Rossmann-like Domain"/>
    <property type="match status" value="1"/>
</dbReference>
<evidence type="ECO:0000313" key="5">
    <source>
        <dbReference type="Proteomes" id="UP000603940"/>
    </source>
</evidence>
<comment type="caution">
    <text evidence="4">The sequence shown here is derived from an EMBL/GenBank/DDBJ whole genome shotgun (WGS) entry which is preliminary data.</text>
</comment>
<dbReference type="Pfam" id="PF01370">
    <property type="entry name" value="Epimerase"/>
    <property type="match status" value="1"/>
</dbReference>
<dbReference type="InterPro" id="IPR036291">
    <property type="entry name" value="NAD(P)-bd_dom_sf"/>
</dbReference>
<dbReference type="Proteomes" id="UP000603940">
    <property type="component" value="Unassembled WGS sequence"/>
</dbReference>
<keyword evidence="5" id="KW-1185">Reference proteome</keyword>
<proteinExistence type="inferred from homology"/>
<dbReference type="RefSeq" id="WP_187778485.1">
    <property type="nucleotide sequence ID" value="NZ_JACTUZ010000035.1"/>
</dbReference>